<keyword evidence="4" id="KW-1185">Reference proteome</keyword>
<evidence type="ECO:0000259" key="2">
    <source>
        <dbReference type="Pfam" id="PF21722"/>
    </source>
</evidence>
<comment type="caution">
    <text evidence="3">The sequence shown here is derived from an EMBL/GenBank/DDBJ whole genome shotgun (WGS) entry which is preliminary data.</text>
</comment>
<proteinExistence type="predicted"/>
<evidence type="ECO:0000313" key="3">
    <source>
        <dbReference type="EMBL" id="KAJ7391665.1"/>
    </source>
</evidence>
<dbReference type="Pfam" id="PF21722">
    <property type="entry name" value="Gly_rich_2"/>
    <property type="match status" value="1"/>
</dbReference>
<organism evidence="3 4">
    <name type="scientific">Desmophyllum pertusum</name>
    <dbReference type="NCBI Taxonomy" id="174260"/>
    <lineage>
        <taxon>Eukaryota</taxon>
        <taxon>Metazoa</taxon>
        <taxon>Cnidaria</taxon>
        <taxon>Anthozoa</taxon>
        <taxon>Hexacorallia</taxon>
        <taxon>Scleractinia</taxon>
        <taxon>Caryophylliina</taxon>
        <taxon>Caryophylliidae</taxon>
        <taxon>Desmophyllum</taxon>
    </lineage>
</organism>
<protein>
    <recommendedName>
        <fullName evidence="2">Glycine-rich domain-containing protein</fullName>
    </recommendedName>
</protein>
<name>A0A9X0D9E0_9CNID</name>
<dbReference type="AlphaFoldDB" id="A0A9X0D9E0"/>
<evidence type="ECO:0000313" key="4">
    <source>
        <dbReference type="Proteomes" id="UP001163046"/>
    </source>
</evidence>
<dbReference type="EMBL" id="MU825405">
    <property type="protein sequence ID" value="KAJ7391665.1"/>
    <property type="molecule type" value="Genomic_DNA"/>
</dbReference>
<gene>
    <name evidence="3" type="ORF">OS493_017362</name>
</gene>
<dbReference type="InterPro" id="IPR049304">
    <property type="entry name" value="Gly_rich_dom"/>
</dbReference>
<reference evidence="3" key="1">
    <citation type="submission" date="2023-01" db="EMBL/GenBank/DDBJ databases">
        <title>Genome assembly of the deep-sea coral Lophelia pertusa.</title>
        <authorList>
            <person name="Herrera S."/>
            <person name="Cordes E."/>
        </authorList>
    </citation>
    <scope>NUCLEOTIDE SEQUENCE</scope>
    <source>
        <strain evidence="3">USNM1676648</strain>
        <tissue evidence="3">Polyp</tissue>
    </source>
</reference>
<dbReference type="OrthoDB" id="6132182at2759"/>
<feature type="domain" description="Glycine-rich" evidence="2">
    <location>
        <begin position="38"/>
        <end position="127"/>
    </location>
</feature>
<sequence>MKTEVYVFSIVLLLAFRTSLLDLAFGEGERTAYLLSNSTIFSIPNGTYRLRVLAVGGGGGGCGGIKQGRSRSGDPAVNIIHVSGPTTVNVSIGRGGQGAKGHSVESVSNGISSQFGNYVTALGGRGCTRDVLDYSLIQVKGIRHLRSSEITKGNTVSPY</sequence>
<evidence type="ECO:0000256" key="1">
    <source>
        <dbReference type="SAM" id="SignalP"/>
    </source>
</evidence>
<feature type="chain" id="PRO_5040737253" description="Glycine-rich domain-containing protein" evidence="1">
    <location>
        <begin position="27"/>
        <end position="159"/>
    </location>
</feature>
<feature type="signal peptide" evidence="1">
    <location>
        <begin position="1"/>
        <end position="26"/>
    </location>
</feature>
<keyword evidence="1" id="KW-0732">Signal</keyword>
<accession>A0A9X0D9E0</accession>
<dbReference type="Proteomes" id="UP001163046">
    <property type="component" value="Unassembled WGS sequence"/>
</dbReference>